<dbReference type="GO" id="GO:0006666">
    <property type="term" value="P:3-keto-sphinganine metabolic process"/>
    <property type="evidence" value="ECO:0007669"/>
    <property type="project" value="TreeGrafter"/>
</dbReference>
<feature type="region of interest" description="Disordered" evidence="1">
    <location>
        <begin position="373"/>
        <end position="396"/>
    </location>
</feature>
<dbReference type="PANTHER" id="PTHR43550">
    <property type="entry name" value="3-KETODIHYDROSPHINGOSINE REDUCTASE"/>
    <property type="match status" value="1"/>
</dbReference>
<dbReference type="InterPro" id="IPR036291">
    <property type="entry name" value="NAD(P)-bd_dom_sf"/>
</dbReference>
<evidence type="ECO:0000313" key="4">
    <source>
        <dbReference type="Proteomes" id="UP001295423"/>
    </source>
</evidence>
<feature type="transmembrane region" description="Helical" evidence="2">
    <location>
        <begin position="6"/>
        <end position="39"/>
    </location>
</feature>
<proteinExistence type="predicted"/>
<accession>A0AAD2JP67</accession>
<protein>
    <recommendedName>
        <fullName evidence="5">3-ketodihydrosphingosine reductase</fullName>
    </recommendedName>
</protein>
<reference evidence="3" key="1">
    <citation type="submission" date="2023-08" db="EMBL/GenBank/DDBJ databases">
        <authorList>
            <person name="Audoor S."/>
            <person name="Bilcke G."/>
        </authorList>
    </citation>
    <scope>NUCLEOTIDE SEQUENCE</scope>
</reference>
<dbReference type="SUPFAM" id="SSF51735">
    <property type="entry name" value="NAD(P)-binding Rossmann-fold domains"/>
    <property type="match status" value="1"/>
</dbReference>
<dbReference type="GO" id="GO:0047560">
    <property type="term" value="F:3-dehydrosphinganine reductase activity"/>
    <property type="evidence" value="ECO:0007669"/>
    <property type="project" value="TreeGrafter"/>
</dbReference>
<feature type="compositionally biased region" description="Basic and acidic residues" evidence="1">
    <location>
        <begin position="386"/>
        <end position="396"/>
    </location>
</feature>
<keyword evidence="2" id="KW-1133">Transmembrane helix</keyword>
<sequence length="396" mass="42161">MSMTRLIIGGILAIPCLLVTVCVAPLLALLAIPPLLVLLLRKAPSGLSSKHPPDQVIIAGGSSGIGLCLAKECVQRGVPKITILARDPTKLQAAKQELEALKKKKKKANATTTKIQTISVSVSDLEPLKQAAAICFEESSSNCSSGGGSSGSNQNSPASTSPRVALFNCAGIPYTTEFHKIPADEFLKLVQTNQLGSMYLVQAFLPYLDKGVICLTSSVAGQAGVYGYSAYTPTKAAIVGFANCLVHELLTTKPNLHVQVAFPADTQTPGYQEEIKMMPAITKALNETSGLANPLETAKAMADAAFQPHPKFGVYFNIDGWALTNLTAGFGPVSNMGDALAQISLLNLFRWIALFVQNDFWRIIRSFDGKEELDNGINEGNNNEKNGSEGKHTKGD</sequence>
<dbReference type="EMBL" id="CAKOGP040002402">
    <property type="protein sequence ID" value="CAJ1968762.1"/>
    <property type="molecule type" value="Genomic_DNA"/>
</dbReference>
<dbReference type="InterPro" id="IPR002347">
    <property type="entry name" value="SDR_fam"/>
</dbReference>
<keyword evidence="2" id="KW-0812">Transmembrane</keyword>
<dbReference type="PANTHER" id="PTHR43550:SF3">
    <property type="entry name" value="3-KETODIHYDROSPHINGOSINE REDUCTASE"/>
    <property type="match status" value="1"/>
</dbReference>
<evidence type="ECO:0000256" key="1">
    <source>
        <dbReference type="SAM" id="MobiDB-lite"/>
    </source>
</evidence>
<dbReference type="GO" id="GO:0005789">
    <property type="term" value="C:endoplasmic reticulum membrane"/>
    <property type="evidence" value="ECO:0007669"/>
    <property type="project" value="TreeGrafter"/>
</dbReference>
<feature type="compositionally biased region" description="Low complexity" evidence="1">
    <location>
        <begin position="375"/>
        <end position="385"/>
    </location>
</feature>
<dbReference type="Proteomes" id="UP001295423">
    <property type="component" value="Unassembled WGS sequence"/>
</dbReference>
<evidence type="ECO:0008006" key="5">
    <source>
        <dbReference type="Google" id="ProtNLM"/>
    </source>
</evidence>
<comment type="caution">
    <text evidence="3">The sequence shown here is derived from an EMBL/GenBank/DDBJ whole genome shotgun (WGS) entry which is preliminary data.</text>
</comment>
<dbReference type="AlphaFoldDB" id="A0AAD2JP67"/>
<organism evidence="3 4">
    <name type="scientific">Cylindrotheca closterium</name>
    <dbReference type="NCBI Taxonomy" id="2856"/>
    <lineage>
        <taxon>Eukaryota</taxon>
        <taxon>Sar</taxon>
        <taxon>Stramenopiles</taxon>
        <taxon>Ochrophyta</taxon>
        <taxon>Bacillariophyta</taxon>
        <taxon>Bacillariophyceae</taxon>
        <taxon>Bacillariophycidae</taxon>
        <taxon>Bacillariales</taxon>
        <taxon>Bacillariaceae</taxon>
        <taxon>Cylindrotheca</taxon>
    </lineage>
</organism>
<gene>
    <name evidence="3" type="ORF">CYCCA115_LOCUS23390</name>
</gene>
<dbReference type="Gene3D" id="3.40.50.720">
    <property type="entry name" value="NAD(P)-binding Rossmann-like Domain"/>
    <property type="match status" value="1"/>
</dbReference>
<evidence type="ECO:0000256" key="2">
    <source>
        <dbReference type="SAM" id="Phobius"/>
    </source>
</evidence>
<name>A0AAD2JP67_9STRA</name>
<dbReference type="GO" id="GO:0030148">
    <property type="term" value="P:sphingolipid biosynthetic process"/>
    <property type="evidence" value="ECO:0007669"/>
    <property type="project" value="TreeGrafter"/>
</dbReference>
<evidence type="ECO:0000313" key="3">
    <source>
        <dbReference type="EMBL" id="CAJ1968762.1"/>
    </source>
</evidence>
<dbReference type="Pfam" id="PF00106">
    <property type="entry name" value="adh_short"/>
    <property type="match status" value="2"/>
</dbReference>
<dbReference type="PRINTS" id="PR00081">
    <property type="entry name" value="GDHRDH"/>
</dbReference>
<keyword evidence="4" id="KW-1185">Reference proteome</keyword>
<keyword evidence="2" id="KW-0472">Membrane</keyword>